<feature type="non-terminal residue" evidence="1">
    <location>
        <position position="29"/>
    </location>
</feature>
<gene>
    <name evidence="1" type="ORF">SAMN06265379_101946</name>
</gene>
<dbReference type="AlphaFoldDB" id="A0A521BIA3"/>
<reference evidence="1 2" key="1">
    <citation type="submission" date="2017-05" db="EMBL/GenBank/DDBJ databases">
        <authorList>
            <person name="Varghese N."/>
            <person name="Submissions S."/>
        </authorList>
    </citation>
    <scope>NUCLEOTIDE SEQUENCE [LARGE SCALE GENOMIC DNA]</scope>
    <source>
        <strain evidence="1 2">DSM 27040</strain>
    </source>
</reference>
<dbReference type="Proteomes" id="UP000319040">
    <property type="component" value="Unassembled WGS sequence"/>
</dbReference>
<dbReference type="EMBL" id="FXTB01000001">
    <property type="protein sequence ID" value="SMO46631.1"/>
    <property type="molecule type" value="Genomic_DNA"/>
</dbReference>
<accession>A0A521BIA3</accession>
<name>A0A521BIA3_SACCC</name>
<proteinExistence type="predicted"/>
<keyword evidence="2" id="KW-1185">Reference proteome</keyword>
<organism evidence="1 2">
    <name type="scientific">Saccharicrinis carchari</name>
    <dbReference type="NCBI Taxonomy" id="1168039"/>
    <lineage>
        <taxon>Bacteria</taxon>
        <taxon>Pseudomonadati</taxon>
        <taxon>Bacteroidota</taxon>
        <taxon>Bacteroidia</taxon>
        <taxon>Marinilabiliales</taxon>
        <taxon>Marinilabiliaceae</taxon>
        <taxon>Saccharicrinis</taxon>
    </lineage>
</organism>
<evidence type="ECO:0000313" key="1">
    <source>
        <dbReference type="EMBL" id="SMO46631.1"/>
    </source>
</evidence>
<protein>
    <submittedName>
        <fullName evidence="1">Uncharacterized protein</fullName>
    </submittedName>
</protein>
<sequence>MRNIISPLTSSSPWGRLGGAPMVNLAEMN</sequence>
<evidence type="ECO:0000313" key="2">
    <source>
        <dbReference type="Proteomes" id="UP000319040"/>
    </source>
</evidence>